<dbReference type="CDD" id="cd02947">
    <property type="entry name" value="TRX_family"/>
    <property type="match status" value="1"/>
</dbReference>
<feature type="compositionally biased region" description="Low complexity" evidence="8">
    <location>
        <begin position="929"/>
        <end position="939"/>
    </location>
</feature>
<evidence type="ECO:0000313" key="11">
    <source>
        <dbReference type="Proteomes" id="UP000481858"/>
    </source>
</evidence>
<sequence>MIAPTFESLSTKYSKPGKITFCKVNVDNHQSIAQSHGVSAMPTFLIFKSGSVIETIRGANPPSLTAAVEKAVKLASTAAPGASFSMPGRTLGGSSGGSGSSATPVRRSGSNISSGRSWGSFSPFNFINSLLTFLGLYIVSLLSFDPYKAAERSDFNLNKPRAPPAPIRTGGNRPAGGANASGRPSGGVRTLADLGENTFSHAQSDALVIAQRRLAQRPIVTSSPLNPRCFSTTRPTFRDAQPEANPPEPGDIELMVRQTRRAFGDTLPKGYLNDEEYKLYERLYGPPLRETRPEDVGMPIPLDAAEDEHAYEPSNSSENILLRETEDGQFEEIAYETTDPLPSSAPAPSATKTDDVAIESPAGDITFQELPSETGFTYINAVAKNQREFNALLKLQKDFEAASLQPPEEGIEEEEEPQEEEEDVEEDEEIDEEDEGEPDATFGYPADRIHEFSRIGRWRTNPSTLQLPKADFVAPITKLLDRTDIKHVKETSEKAFGGPGLPFSVATPPSKRNAEQKPIPIAASHHKMSEIEADAFIATLLPGMYSSTMGVLVEIRKRLGSDWMTKLMSRGNGDGPRVLDVGTGGAGLAAWEQVLQAEWDLAREKGIKRGLIPPGKKTAIVGSEQLRQRVSRFLHNTTFLPRLPDYLHSGDHPDRLEGGEASLPRKQFDIIIASHQMMPIKEEFRRKAMLDNLWEMLSPEGGILIVLEKGHPRGFEAVADVRARLLDEFIVTPTSDPRPEPIEPETRREREPGMIVAPCTNHKACPMYLTPGLTLGRKDFCHFSQRFIRPPFLQKVIGATHKNHEDIDFSFVAVQRGTLPGTEKMMLPAQGRDATDGAFKGYENARGAPHPLSLPRNILPPIKRQGHVTLDLCTPSGTLERWIVPKSFSKQAYRDARKAKWGDLWALGAKTRVTRPVRLGKGGTAPNDGGVRAQQARQGGKTRVITLDANSGGIFRASEAGRASFSQRRTKGGKKSRGPTNLMKELELEN</sequence>
<keyword evidence="11" id="KW-1185">Reference proteome</keyword>
<dbReference type="SUPFAM" id="SSF52833">
    <property type="entry name" value="Thioredoxin-like"/>
    <property type="match status" value="1"/>
</dbReference>
<comment type="function">
    <text evidence="7">Mitochondrial ribosome (mitoribosome) assembly factor. Binds at the interface of the head and body domains of the mitochondrial small ribosomal subunit (mt-SSU), occluding the mRNA channel and preventing compaction of the head domain towards the body. Probable inactive methyltransferase: retains the characteristic folding and ability to bind S-adenosyl-L-methionine, but it probably lost its methyltransferase activity.</text>
</comment>
<feature type="region of interest" description="Disordered" evidence="8">
    <location>
        <begin position="920"/>
        <end position="941"/>
    </location>
</feature>
<feature type="compositionally biased region" description="Basic residues" evidence="8">
    <location>
        <begin position="968"/>
        <end position="977"/>
    </location>
</feature>
<evidence type="ECO:0000259" key="9">
    <source>
        <dbReference type="Pfam" id="PF00085"/>
    </source>
</evidence>
<evidence type="ECO:0000313" key="10">
    <source>
        <dbReference type="EMBL" id="KAF2965847.1"/>
    </source>
</evidence>
<evidence type="ECO:0000256" key="3">
    <source>
        <dbReference type="ARBA" id="ARBA00022946"/>
    </source>
</evidence>
<evidence type="ECO:0000256" key="7">
    <source>
        <dbReference type="ARBA" id="ARBA00045681"/>
    </source>
</evidence>
<dbReference type="InterPro" id="IPR052571">
    <property type="entry name" value="Mt_RNA_Methyltransferase"/>
</dbReference>
<keyword evidence="2" id="KW-0479">Metal-binding</keyword>
<dbReference type="GO" id="GO:0008168">
    <property type="term" value="F:methyltransferase activity"/>
    <property type="evidence" value="ECO:0007669"/>
    <property type="project" value="InterPro"/>
</dbReference>
<dbReference type="GO" id="GO:0005763">
    <property type="term" value="C:mitochondrial small ribosomal subunit"/>
    <property type="evidence" value="ECO:0007669"/>
    <property type="project" value="TreeGrafter"/>
</dbReference>
<dbReference type="InterPro" id="IPR013766">
    <property type="entry name" value="Thioredoxin_domain"/>
</dbReference>
<feature type="region of interest" description="Disordered" evidence="8">
    <location>
        <begin position="402"/>
        <end position="445"/>
    </location>
</feature>
<dbReference type="SUPFAM" id="SSF53335">
    <property type="entry name" value="S-adenosyl-L-methionine-dependent methyltransferases"/>
    <property type="match status" value="1"/>
</dbReference>
<keyword evidence="4" id="KW-0408">Iron</keyword>
<feature type="region of interest" description="Disordered" evidence="8">
    <location>
        <begin position="85"/>
        <end position="114"/>
    </location>
</feature>
<feature type="compositionally biased region" description="Polar residues" evidence="8">
    <location>
        <begin position="225"/>
        <end position="235"/>
    </location>
</feature>
<accession>A0A7C8MQJ0</accession>
<dbReference type="Pfam" id="PF09243">
    <property type="entry name" value="Rsm22"/>
    <property type="match status" value="1"/>
</dbReference>
<evidence type="ECO:0000256" key="1">
    <source>
        <dbReference type="ARBA" id="ARBA00004173"/>
    </source>
</evidence>
<dbReference type="Pfam" id="PF00085">
    <property type="entry name" value="Thioredoxin"/>
    <property type="match status" value="1"/>
</dbReference>
<feature type="domain" description="Thioredoxin" evidence="9">
    <location>
        <begin position="1"/>
        <end position="68"/>
    </location>
</feature>
<feature type="region of interest" description="Disordered" evidence="8">
    <location>
        <begin position="155"/>
        <end position="191"/>
    </location>
</feature>
<evidence type="ECO:0000256" key="2">
    <source>
        <dbReference type="ARBA" id="ARBA00022723"/>
    </source>
</evidence>
<dbReference type="EMBL" id="WUBL01000104">
    <property type="protein sequence ID" value="KAF2965847.1"/>
    <property type="molecule type" value="Genomic_DNA"/>
</dbReference>
<dbReference type="GO" id="GO:0046872">
    <property type="term" value="F:metal ion binding"/>
    <property type="evidence" value="ECO:0007669"/>
    <property type="project" value="UniProtKB-KW"/>
</dbReference>
<dbReference type="InterPro" id="IPR015324">
    <property type="entry name" value="Ribosomal_Rsm22-like"/>
</dbReference>
<protein>
    <recommendedName>
        <fullName evidence="9">Thioredoxin domain-containing protein</fullName>
    </recommendedName>
</protein>
<dbReference type="InterPro" id="IPR036249">
    <property type="entry name" value="Thioredoxin-like_sf"/>
</dbReference>
<dbReference type="Gene3D" id="3.40.30.10">
    <property type="entry name" value="Glutaredoxin"/>
    <property type="match status" value="1"/>
</dbReference>
<dbReference type="InParanoid" id="A0A7C8MQJ0"/>
<dbReference type="Proteomes" id="UP000481858">
    <property type="component" value="Unassembled WGS sequence"/>
</dbReference>
<keyword evidence="3" id="KW-0809">Transit peptide</keyword>
<dbReference type="GO" id="GO:0003735">
    <property type="term" value="F:structural constituent of ribosome"/>
    <property type="evidence" value="ECO:0007669"/>
    <property type="project" value="TreeGrafter"/>
</dbReference>
<organism evidence="10 11">
    <name type="scientific">Xylaria multiplex</name>
    <dbReference type="NCBI Taxonomy" id="323545"/>
    <lineage>
        <taxon>Eukaryota</taxon>
        <taxon>Fungi</taxon>
        <taxon>Dikarya</taxon>
        <taxon>Ascomycota</taxon>
        <taxon>Pezizomycotina</taxon>
        <taxon>Sordariomycetes</taxon>
        <taxon>Xylariomycetidae</taxon>
        <taxon>Xylariales</taxon>
        <taxon>Xylariaceae</taxon>
        <taxon>Xylaria</taxon>
    </lineage>
</organism>
<comment type="subcellular location">
    <subcellularLocation>
        <location evidence="1">Mitochondrion</location>
    </subcellularLocation>
</comment>
<name>A0A7C8MQJ0_9PEZI</name>
<evidence type="ECO:0000256" key="5">
    <source>
        <dbReference type="ARBA" id="ARBA00023014"/>
    </source>
</evidence>
<dbReference type="GO" id="GO:0006412">
    <property type="term" value="P:translation"/>
    <property type="evidence" value="ECO:0007669"/>
    <property type="project" value="InterPro"/>
</dbReference>
<keyword evidence="6" id="KW-0496">Mitochondrion</keyword>
<feature type="compositionally biased region" description="Gly residues" evidence="8">
    <location>
        <begin position="90"/>
        <end position="99"/>
    </location>
</feature>
<dbReference type="AlphaFoldDB" id="A0A7C8MQJ0"/>
<dbReference type="InterPro" id="IPR029063">
    <property type="entry name" value="SAM-dependent_MTases_sf"/>
</dbReference>
<evidence type="ECO:0000256" key="4">
    <source>
        <dbReference type="ARBA" id="ARBA00023004"/>
    </source>
</evidence>
<dbReference type="PANTHER" id="PTHR13184:SF5">
    <property type="entry name" value="METHYLTRANSFERASE-LIKE PROTEIN 17, MITOCHONDRIAL"/>
    <property type="match status" value="1"/>
</dbReference>
<reference evidence="10 11" key="1">
    <citation type="submission" date="2019-12" db="EMBL/GenBank/DDBJ databases">
        <title>Draft genome sequence of the ascomycete Xylaria multiplex DSM 110363.</title>
        <authorList>
            <person name="Buettner E."/>
            <person name="Kellner H."/>
        </authorList>
    </citation>
    <scope>NUCLEOTIDE SEQUENCE [LARGE SCALE GENOMIC DNA]</scope>
    <source>
        <strain evidence="10 11">DSM 110363</strain>
    </source>
</reference>
<feature type="compositionally biased region" description="Acidic residues" evidence="8">
    <location>
        <begin position="409"/>
        <end position="438"/>
    </location>
</feature>
<evidence type="ECO:0000256" key="8">
    <source>
        <dbReference type="SAM" id="MobiDB-lite"/>
    </source>
</evidence>
<evidence type="ECO:0000256" key="6">
    <source>
        <dbReference type="ARBA" id="ARBA00023128"/>
    </source>
</evidence>
<dbReference type="GO" id="GO:0051536">
    <property type="term" value="F:iron-sulfur cluster binding"/>
    <property type="evidence" value="ECO:0007669"/>
    <property type="project" value="UniProtKB-KW"/>
</dbReference>
<feature type="region of interest" description="Disordered" evidence="8">
    <location>
        <begin position="225"/>
        <end position="251"/>
    </location>
</feature>
<keyword evidence="5" id="KW-0411">Iron-sulfur</keyword>
<dbReference type="OrthoDB" id="421327at2759"/>
<gene>
    <name evidence="10" type="ORF">GQX73_g7748</name>
</gene>
<dbReference type="PANTHER" id="PTHR13184">
    <property type="entry name" value="37S RIBOSOMAL PROTEIN S22"/>
    <property type="match status" value="1"/>
</dbReference>
<feature type="region of interest" description="Disordered" evidence="8">
    <location>
        <begin position="958"/>
        <end position="990"/>
    </location>
</feature>
<proteinExistence type="predicted"/>
<comment type="caution">
    <text evidence="10">The sequence shown here is derived from an EMBL/GenBank/DDBJ whole genome shotgun (WGS) entry which is preliminary data.</text>
</comment>